<keyword evidence="3" id="KW-1185">Reference proteome</keyword>
<dbReference type="SUPFAM" id="SSF143120">
    <property type="entry name" value="YefM-like"/>
    <property type="match status" value="1"/>
</dbReference>
<sequence>MPNKQVSKSEFKAKALEYFRLVESSGESLIVTDHGKPTLEVRPYRPEAKRDPLNVLRGSVLRYDDPLEPVGEDEWEAGQ</sequence>
<dbReference type="EMBL" id="JFHC01000004">
    <property type="protein sequence ID" value="KDR44044.1"/>
    <property type="molecule type" value="Genomic_DNA"/>
</dbReference>
<protein>
    <submittedName>
        <fullName evidence="2">Prevent-host-death protein</fullName>
    </submittedName>
</protein>
<comment type="similarity">
    <text evidence="1">Belongs to the phD/YefM antitoxin family.</text>
</comment>
<organism evidence="2 3">
    <name type="scientific">Caballeronia glathei</name>
    <dbReference type="NCBI Taxonomy" id="60547"/>
    <lineage>
        <taxon>Bacteria</taxon>
        <taxon>Pseudomonadati</taxon>
        <taxon>Pseudomonadota</taxon>
        <taxon>Betaproteobacteria</taxon>
        <taxon>Burkholderiales</taxon>
        <taxon>Burkholderiaceae</taxon>
        <taxon>Caballeronia</taxon>
    </lineage>
</organism>
<gene>
    <name evidence="2" type="ORF">BG61_25265</name>
</gene>
<name>A0A069PW36_9BURK</name>
<dbReference type="STRING" id="60547.GCA_000751215_01896"/>
<reference evidence="2 3" key="1">
    <citation type="submission" date="2014-03" db="EMBL/GenBank/DDBJ databases">
        <title>Draft Genome Sequences of Four Burkholderia Strains.</title>
        <authorList>
            <person name="Liu X.Y."/>
            <person name="Li C.X."/>
            <person name="Xu J.H."/>
        </authorList>
    </citation>
    <scope>NUCLEOTIDE SEQUENCE [LARGE SCALE GENOMIC DNA]</scope>
    <source>
        <strain evidence="2 3">DSM 50014</strain>
    </source>
</reference>
<evidence type="ECO:0000313" key="2">
    <source>
        <dbReference type="EMBL" id="KDR44044.1"/>
    </source>
</evidence>
<dbReference type="InterPro" id="IPR036165">
    <property type="entry name" value="YefM-like_sf"/>
</dbReference>
<evidence type="ECO:0000313" key="3">
    <source>
        <dbReference type="Proteomes" id="UP000027466"/>
    </source>
</evidence>
<dbReference type="Gene3D" id="3.40.1620.10">
    <property type="entry name" value="YefM-like domain"/>
    <property type="match status" value="1"/>
</dbReference>
<proteinExistence type="inferred from homology"/>
<comment type="caution">
    <text evidence="2">The sequence shown here is derived from an EMBL/GenBank/DDBJ whole genome shotgun (WGS) entry which is preliminary data.</text>
</comment>
<dbReference type="AlphaFoldDB" id="A0A069PW36"/>
<evidence type="ECO:0000256" key="1">
    <source>
        <dbReference type="ARBA" id="ARBA00009981"/>
    </source>
</evidence>
<dbReference type="RefSeq" id="WP_035929141.1">
    <property type="nucleotide sequence ID" value="NZ_CADFFX010000006.1"/>
</dbReference>
<dbReference type="Proteomes" id="UP000027466">
    <property type="component" value="Unassembled WGS sequence"/>
</dbReference>
<accession>A0A069PW36</accession>